<evidence type="ECO:0000313" key="2">
    <source>
        <dbReference type="Proteomes" id="UP001596067"/>
    </source>
</evidence>
<reference evidence="2" key="1">
    <citation type="journal article" date="2019" name="Int. J. Syst. Evol. Microbiol.">
        <title>The Global Catalogue of Microorganisms (GCM) 10K type strain sequencing project: providing services to taxonomists for standard genome sequencing and annotation.</title>
        <authorList>
            <consortium name="The Broad Institute Genomics Platform"/>
            <consortium name="The Broad Institute Genome Sequencing Center for Infectious Disease"/>
            <person name="Wu L."/>
            <person name="Ma J."/>
        </authorList>
    </citation>
    <scope>NUCLEOTIDE SEQUENCE [LARGE SCALE GENOMIC DNA]</scope>
    <source>
        <strain evidence="2">CGMCC 4.1469</strain>
    </source>
</reference>
<dbReference type="EMBL" id="JBHSOD010000062">
    <property type="protein sequence ID" value="MFC5889716.1"/>
    <property type="molecule type" value="Genomic_DNA"/>
</dbReference>
<proteinExistence type="predicted"/>
<evidence type="ECO:0000313" key="1">
    <source>
        <dbReference type="EMBL" id="MFC5889716.1"/>
    </source>
</evidence>
<dbReference type="RefSeq" id="WP_380237070.1">
    <property type="nucleotide sequence ID" value="NZ_JBHSOD010000062.1"/>
</dbReference>
<comment type="caution">
    <text evidence="1">The sequence shown here is derived from an EMBL/GenBank/DDBJ whole genome shotgun (WGS) entry which is preliminary data.</text>
</comment>
<dbReference type="Proteomes" id="UP001596067">
    <property type="component" value="Unassembled WGS sequence"/>
</dbReference>
<gene>
    <name evidence="1" type="ORF">ACFP0N_32590</name>
</gene>
<accession>A0ABW1F8S1</accession>
<protein>
    <submittedName>
        <fullName evidence="1">Uncharacterized protein</fullName>
    </submittedName>
</protein>
<name>A0ABW1F8S1_9ACTN</name>
<organism evidence="1 2">
    <name type="scientific">Kitasatospora aburaviensis</name>
    <dbReference type="NCBI Taxonomy" id="67265"/>
    <lineage>
        <taxon>Bacteria</taxon>
        <taxon>Bacillati</taxon>
        <taxon>Actinomycetota</taxon>
        <taxon>Actinomycetes</taxon>
        <taxon>Kitasatosporales</taxon>
        <taxon>Streptomycetaceae</taxon>
        <taxon>Kitasatospora</taxon>
    </lineage>
</organism>
<keyword evidence="2" id="KW-1185">Reference proteome</keyword>
<sequence length="126" mass="14339">MDDATVAALGMLTKALEYTERARGHLYAVHHMTGGADRMLAEAVRMLREAGHSDQADLVERELLGRDVVPGMWTYQLIEAYDRTYYRVFTAVEEQVRQDLAAGRQHLAEAEMQQAARARRRRHTAP</sequence>